<evidence type="ECO:0000313" key="3">
    <source>
        <dbReference type="Proteomes" id="UP000182413"/>
    </source>
</evidence>
<accession>A0A1G7LFE8</accession>
<proteinExistence type="predicted"/>
<feature type="signal peptide" evidence="1">
    <location>
        <begin position="1"/>
        <end position="22"/>
    </location>
</feature>
<organism evidence="2 3">
    <name type="scientific">Ectopseudomonas alcaliphila</name>
    <dbReference type="NCBI Taxonomy" id="101564"/>
    <lineage>
        <taxon>Bacteria</taxon>
        <taxon>Pseudomonadati</taxon>
        <taxon>Pseudomonadota</taxon>
        <taxon>Gammaproteobacteria</taxon>
        <taxon>Pseudomonadales</taxon>
        <taxon>Pseudomonadaceae</taxon>
        <taxon>Ectopseudomonas</taxon>
    </lineage>
</organism>
<gene>
    <name evidence="2" type="ORF">SAMN05216575_108105</name>
</gene>
<dbReference type="SUPFAM" id="SSF81901">
    <property type="entry name" value="HCP-like"/>
    <property type="match status" value="2"/>
</dbReference>
<sequence>MPVRYLLCTTALMLALASSAHAARSLEQVRYALFQDGQAEVEEDLRHLSARGDLAATRLLGEVLASRSPANTTQALELFKQAFADGRGDIGALIPLARLVDNKPRWREANRAYMRQALGRFTPGRDFIAVDTRLEVFLVYPELFTQDEVTRLIELYDRACLIYCHAPLYRAVAAARYGERSEAEKWFQLAVESDPRAVQRYYEFLGEQRNVLFRAFAERLAPRMNALPIDLVHRIAQQVANIRNIEISTFNNNRPTTRAQTDEEKEAREVKAKAHASLVEQLDREVLQWLDNAIERDFGPAMLSKASFLMTAPDRYSPEPVLALIQRLEQRQGENLTLSMAERENPITPQRIKALRASLHMVLWRTLDPRLSQRLITELQAEQYPEALLLEGDLYSQGGLDEPDQDRALALYMTEARQGSVNALLRIARLYTYGRAICRDNGKAYSFAYAAHELGDQRATDLMHTLSTRLTPEQRDIAAAEGNRLIEESTL</sequence>
<dbReference type="AlphaFoldDB" id="A0A1G7LFE8"/>
<dbReference type="EMBL" id="FNAE01000008">
    <property type="protein sequence ID" value="SDF48257.1"/>
    <property type="molecule type" value="Genomic_DNA"/>
</dbReference>
<dbReference type="OrthoDB" id="6074988at2"/>
<name>A0A1G7LFE8_9GAMM</name>
<dbReference type="InterPro" id="IPR011990">
    <property type="entry name" value="TPR-like_helical_dom_sf"/>
</dbReference>
<feature type="chain" id="PRO_5010373948" evidence="1">
    <location>
        <begin position="23"/>
        <end position="491"/>
    </location>
</feature>
<evidence type="ECO:0000256" key="1">
    <source>
        <dbReference type="SAM" id="SignalP"/>
    </source>
</evidence>
<evidence type="ECO:0000313" key="2">
    <source>
        <dbReference type="EMBL" id="SDF48257.1"/>
    </source>
</evidence>
<keyword evidence="1" id="KW-0732">Signal</keyword>
<dbReference type="Proteomes" id="UP000182413">
    <property type="component" value="Unassembled WGS sequence"/>
</dbReference>
<dbReference type="Gene3D" id="1.25.40.10">
    <property type="entry name" value="Tetratricopeptide repeat domain"/>
    <property type="match status" value="1"/>
</dbReference>
<reference evidence="2 3" key="1">
    <citation type="submission" date="2016-10" db="EMBL/GenBank/DDBJ databases">
        <authorList>
            <person name="de Groot N.N."/>
        </authorList>
    </citation>
    <scope>NUCLEOTIDE SEQUENCE [LARGE SCALE GENOMIC DNA]</scope>
    <source>
        <strain evidence="2 3">JCM 10630</strain>
    </source>
</reference>
<protein>
    <submittedName>
        <fullName evidence="2">Alginate biosynthesis protein AlgK</fullName>
    </submittedName>
</protein>